<dbReference type="Gene3D" id="3.30.70.270">
    <property type="match status" value="1"/>
</dbReference>
<feature type="transmembrane region" description="Helical" evidence="1">
    <location>
        <begin position="36"/>
        <end position="59"/>
    </location>
</feature>
<dbReference type="CDD" id="cd01948">
    <property type="entry name" value="EAL"/>
    <property type="match status" value="1"/>
</dbReference>
<dbReference type="SUPFAM" id="SSF55073">
    <property type="entry name" value="Nucleotide cyclase"/>
    <property type="match status" value="1"/>
</dbReference>
<dbReference type="SMART" id="SM00052">
    <property type="entry name" value="EAL"/>
    <property type="match status" value="1"/>
</dbReference>
<dbReference type="InterPro" id="IPR001633">
    <property type="entry name" value="EAL_dom"/>
</dbReference>
<feature type="transmembrane region" description="Helical" evidence="1">
    <location>
        <begin position="230"/>
        <end position="248"/>
    </location>
</feature>
<evidence type="ECO:0000313" key="5">
    <source>
        <dbReference type="EMBL" id="PWC11733.1"/>
    </source>
</evidence>
<organism evidence="5 6">
    <name type="scientific">Brenneria roseae subsp. americana</name>
    <dbReference type="NCBI Taxonomy" id="1508507"/>
    <lineage>
        <taxon>Bacteria</taxon>
        <taxon>Pseudomonadati</taxon>
        <taxon>Pseudomonadota</taxon>
        <taxon>Gammaproteobacteria</taxon>
        <taxon>Enterobacterales</taxon>
        <taxon>Pectobacteriaceae</taxon>
        <taxon>Brenneria</taxon>
    </lineage>
</organism>
<evidence type="ECO:0000313" key="6">
    <source>
        <dbReference type="Proteomes" id="UP000245138"/>
    </source>
</evidence>
<dbReference type="Gene3D" id="3.20.20.450">
    <property type="entry name" value="EAL domain"/>
    <property type="match status" value="1"/>
</dbReference>
<dbReference type="GO" id="GO:0007165">
    <property type="term" value="P:signal transduction"/>
    <property type="evidence" value="ECO:0007669"/>
    <property type="project" value="InterPro"/>
</dbReference>
<dbReference type="EMBL" id="QDKJ01000009">
    <property type="protein sequence ID" value="PWC11733.1"/>
    <property type="molecule type" value="Genomic_DNA"/>
</dbReference>
<dbReference type="InterPro" id="IPR035919">
    <property type="entry name" value="EAL_sf"/>
</dbReference>
<feature type="domain" description="EAL" evidence="2">
    <location>
        <begin position="490"/>
        <end position="738"/>
    </location>
</feature>
<evidence type="ECO:0000259" key="4">
    <source>
        <dbReference type="PROSITE" id="PS50887"/>
    </source>
</evidence>
<dbReference type="PROSITE" id="PS50887">
    <property type="entry name" value="GGDEF"/>
    <property type="match status" value="1"/>
</dbReference>
<dbReference type="InterPro" id="IPR043128">
    <property type="entry name" value="Rev_trsase/Diguanyl_cyclase"/>
</dbReference>
<dbReference type="InterPro" id="IPR052155">
    <property type="entry name" value="Biofilm_reg_signaling"/>
</dbReference>
<dbReference type="InterPro" id="IPR029787">
    <property type="entry name" value="Nucleotide_cyclase"/>
</dbReference>
<gene>
    <name evidence="5" type="ORF">B4923_12965</name>
</gene>
<dbReference type="CDD" id="cd01949">
    <property type="entry name" value="GGDEF"/>
    <property type="match status" value="1"/>
</dbReference>
<accession>A0A2U1TQQ6</accession>
<sequence>MPRIQLNKAVNRDIPNDGESSARGLRFGYGSILGKVTLFIVVGIVFSYVIGAAAGWMIVDRSSQEQWRRQAEMNAHITSYIIRSIYTSITVNVNESGQVVRIVTDRFLGDDEYILETGFNPADVLAMAATQTRNDVWLFRYTEQEGFISITNADGVAGGSMLESEAGKAITPEALGNAFSGFIRIEQQVYFASILPVFTPSGNILGAIVSSIGGKPDLYKIHNTLLRHSLFALLAILIVTGFIIMLPVKQFFYSVPVLIQAVTRIAQDDTGNITPFLERNDEIGRLAAAIEKLRQAVVEREYLQQVKETAQKMEYMAHHDSLTGLPNRTFFSLALDTAIAKLMSKGVHFNLLLLDLDRFKAVNDTFGHAAGDELLINVSSRITVLLGSDDFIARLGGDEFAVIQMVRRRQVLEGHLLAEQIIREIVSPFYYDGNEMHVGISIGIACAPLYGDTARVLMECADLALYTSKNTGRGNYHFFEFGMTMSNSRHNRHDWDIEGGIERDEFELYYQPLCRADRTIVGYEALIRWRHPEHGLLLPDAFIELAEKSGLIVKLGEWIIRRACADAASHMDGRFVSVNISVVQLNRSGLVEILACALAESGLPPSCLEIEVTESVMLDREVALPVLQAIRGLGIGIALDDLGTGYASLDCLTDFPFTRVKLGRGLIAGLAEREANQIIVSTIIGLVQCLGMEAAAEGVETDQQRQWLISAGCQYMQGALLGNTEPITSVARNHFRPIQI</sequence>
<dbReference type="InterPro" id="IPR003660">
    <property type="entry name" value="HAMP_dom"/>
</dbReference>
<keyword evidence="6" id="KW-1185">Reference proteome</keyword>
<dbReference type="Proteomes" id="UP000245138">
    <property type="component" value="Unassembled WGS sequence"/>
</dbReference>
<keyword evidence="1" id="KW-1133">Transmembrane helix</keyword>
<evidence type="ECO:0000259" key="3">
    <source>
        <dbReference type="PROSITE" id="PS50885"/>
    </source>
</evidence>
<protein>
    <submittedName>
        <fullName evidence="5">Diguanylate cyclase</fullName>
    </submittedName>
</protein>
<dbReference type="OrthoDB" id="9804951at2"/>
<evidence type="ECO:0000259" key="2">
    <source>
        <dbReference type="PROSITE" id="PS50883"/>
    </source>
</evidence>
<dbReference type="PROSITE" id="PS50885">
    <property type="entry name" value="HAMP"/>
    <property type="match status" value="1"/>
</dbReference>
<dbReference type="Pfam" id="PF00990">
    <property type="entry name" value="GGDEF"/>
    <property type="match status" value="1"/>
</dbReference>
<dbReference type="NCBIfam" id="TIGR00254">
    <property type="entry name" value="GGDEF"/>
    <property type="match status" value="1"/>
</dbReference>
<proteinExistence type="predicted"/>
<evidence type="ECO:0000256" key="1">
    <source>
        <dbReference type="SAM" id="Phobius"/>
    </source>
</evidence>
<dbReference type="SMART" id="SM00267">
    <property type="entry name" value="GGDEF"/>
    <property type="match status" value="1"/>
</dbReference>
<dbReference type="PANTHER" id="PTHR44757:SF2">
    <property type="entry name" value="BIOFILM ARCHITECTURE MAINTENANCE PROTEIN MBAA"/>
    <property type="match status" value="1"/>
</dbReference>
<dbReference type="InterPro" id="IPR000160">
    <property type="entry name" value="GGDEF_dom"/>
</dbReference>
<dbReference type="RefSeq" id="WP_109054783.1">
    <property type="nucleotide sequence ID" value="NZ_QDKJ01000009.1"/>
</dbReference>
<feature type="domain" description="HAMP" evidence="3">
    <location>
        <begin position="258"/>
        <end position="302"/>
    </location>
</feature>
<feature type="domain" description="GGDEF" evidence="4">
    <location>
        <begin position="347"/>
        <end position="481"/>
    </location>
</feature>
<name>A0A2U1TQQ6_9GAMM</name>
<reference evidence="5 6" key="1">
    <citation type="submission" date="2018-04" db="EMBL/GenBank/DDBJ databases">
        <title>Brenneria corticis sp.nov.</title>
        <authorList>
            <person name="Li Y."/>
        </authorList>
    </citation>
    <scope>NUCLEOTIDE SEQUENCE [LARGE SCALE GENOMIC DNA]</scope>
    <source>
        <strain evidence="5 6">LMG 27715</strain>
    </source>
</reference>
<dbReference type="Pfam" id="PF00563">
    <property type="entry name" value="EAL"/>
    <property type="match status" value="1"/>
</dbReference>
<keyword evidence="1" id="KW-0812">Transmembrane</keyword>
<dbReference type="PANTHER" id="PTHR44757">
    <property type="entry name" value="DIGUANYLATE CYCLASE DGCP"/>
    <property type="match status" value="1"/>
</dbReference>
<dbReference type="AlphaFoldDB" id="A0A2U1TQQ6"/>
<dbReference type="GO" id="GO:0016020">
    <property type="term" value="C:membrane"/>
    <property type="evidence" value="ECO:0007669"/>
    <property type="project" value="InterPro"/>
</dbReference>
<dbReference type="PROSITE" id="PS50883">
    <property type="entry name" value="EAL"/>
    <property type="match status" value="1"/>
</dbReference>
<dbReference type="SUPFAM" id="SSF141868">
    <property type="entry name" value="EAL domain-like"/>
    <property type="match status" value="1"/>
</dbReference>
<keyword evidence="1" id="KW-0472">Membrane</keyword>
<comment type="caution">
    <text evidence="5">The sequence shown here is derived from an EMBL/GenBank/DDBJ whole genome shotgun (WGS) entry which is preliminary data.</text>
</comment>
<dbReference type="Gene3D" id="6.10.340.10">
    <property type="match status" value="1"/>
</dbReference>